<accession>A0A5J4KCT9</accession>
<gene>
    <name evidence="1" type="ORF">KDW_08860</name>
</gene>
<dbReference type="Proteomes" id="UP000326912">
    <property type="component" value="Unassembled WGS sequence"/>
</dbReference>
<dbReference type="InterPro" id="IPR011989">
    <property type="entry name" value="ARM-like"/>
</dbReference>
<organism evidence="1 2">
    <name type="scientific">Dictyobacter vulcani</name>
    <dbReference type="NCBI Taxonomy" id="2607529"/>
    <lineage>
        <taxon>Bacteria</taxon>
        <taxon>Bacillati</taxon>
        <taxon>Chloroflexota</taxon>
        <taxon>Ktedonobacteria</taxon>
        <taxon>Ktedonobacterales</taxon>
        <taxon>Dictyobacteraceae</taxon>
        <taxon>Dictyobacter</taxon>
    </lineage>
</organism>
<evidence type="ECO:0000313" key="1">
    <source>
        <dbReference type="EMBL" id="GER86724.1"/>
    </source>
</evidence>
<proteinExistence type="predicted"/>
<evidence type="ECO:0000313" key="2">
    <source>
        <dbReference type="Proteomes" id="UP000326912"/>
    </source>
</evidence>
<dbReference type="EMBL" id="BKZW01000001">
    <property type="protein sequence ID" value="GER86724.1"/>
    <property type="molecule type" value="Genomic_DNA"/>
</dbReference>
<dbReference type="Gene3D" id="1.25.10.10">
    <property type="entry name" value="Leucine-rich Repeat Variant"/>
    <property type="match status" value="1"/>
</dbReference>
<dbReference type="AlphaFoldDB" id="A0A5J4KCT9"/>
<dbReference type="SUPFAM" id="SSF48371">
    <property type="entry name" value="ARM repeat"/>
    <property type="match status" value="1"/>
</dbReference>
<name>A0A5J4KCT9_9CHLR</name>
<dbReference type="RefSeq" id="WP_151754811.1">
    <property type="nucleotide sequence ID" value="NZ_BKZW01000001.1"/>
</dbReference>
<dbReference type="InterPro" id="IPR016024">
    <property type="entry name" value="ARM-type_fold"/>
</dbReference>
<reference evidence="1 2" key="1">
    <citation type="submission" date="2019-10" db="EMBL/GenBank/DDBJ databases">
        <title>Dictyobacter vulcani sp. nov., within the class Ktedonobacteria, isolated from soil of volcanic Mt. Zao.</title>
        <authorList>
            <person name="Zheng Y."/>
            <person name="Wang C.M."/>
            <person name="Sakai Y."/>
            <person name="Abe K."/>
            <person name="Yokota A."/>
            <person name="Yabe S."/>
        </authorList>
    </citation>
    <scope>NUCLEOTIDE SEQUENCE [LARGE SCALE GENOMIC DNA]</scope>
    <source>
        <strain evidence="1 2">W12</strain>
    </source>
</reference>
<protein>
    <recommendedName>
        <fullName evidence="3">HEAT repeat domain-containing protein</fullName>
    </recommendedName>
</protein>
<evidence type="ECO:0008006" key="3">
    <source>
        <dbReference type="Google" id="ProtNLM"/>
    </source>
</evidence>
<keyword evidence="2" id="KW-1185">Reference proteome</keyword>
<comment type="caution">
    <text evidence="1">The sequence shown here is derived from an EMBL/GenBank/DDBJ whole genome shotgun (WGS) entry which is preliminary data.</text>
</comment>
<sequence>MHDTLSSLVERAVTGHHRPLEFYLREHSRLPGPRANLELANDLAYLLASASSKHPDTVLSLIHAFSNGNRQTLIDNTPAEFVMLCGIVSAGACAAVRSEWREQVIEMLGHYACSSSWRVREAVATAFQHLLTADAQKILPYLSRLAVSKNFLQQRAAVAAIAEPRLLYVPELAENALLLQRTVFEHLNNTPATARKSEDFRILRRALGYTLSVVTAVLPEQGFALMCECALWNDTDINWILRENLKKKRLAKFSHEITAVMDLLA</sequence>